<reference evidence="1" key="1">
    <citation type="submission" date="2022-11" db="EMBL/GenBank/DDBJ databases">
        <title>Genome Sequence of Boeremia exigua.</title>
        <authorList>
            <person name="Buettner E."/>
        </authorList>
    </citation>
    <scope>NUCLEOTIDE SEQUENCE</scope>
    <source>
        <strain evidence="1">CU02</strain>
    </source>
</reference>
<sequence>MLLLTEQSVAARTTSKRRVLTFSRRLPVYVRRCAKDRRAERRRAMSATGPDCRRIDGCGALQRKLGDFGTASAQKTTKARPYAPPQRVLPQRQAGVSGAQGGALALGSSDQCFWVQEAQAGRAQERGTAKPGRIFDVVAGQRTRCARRRAPERPAAHHREAETGQADAVQEGQGSGKGLRSRHLVHHSHLLGPGAAAGDAPEDPLVLPLSEQQSHALGSQPEQPLR</sequence>
<comment type="caution">
    <text evidence="1">The sequence shown here is derived from an EMBL/GenBank/DDBJ whole genome shotgun (WGS) entry which is preliminary data.</text>
</comment>
<dbReference type="EMBL" id="JAPHNI010001043">
    <property type="protein sequence ID" value="KAJ8106930.1"/>
    <property type="molecule type" value="Genomic_DNA"/>
</dbReference>
<proteinExistence type="predicted"/>
<evidence type="ECO:0000313" key="2">
    <source>
        <dbReference type="Proteomes" id="UP001153331"/>
    </source>
</evidence>
<dbReference type="Proteomes" id="UP001153331">
    <property type="component" value="Unassembled WGS sequence"/>
</dbReference>
<gene>
    <name evidence="1" type="ORF">OPT61_g9215</name>
</gene>
<organism evidence="1 2">
    <name type="scientific">Boeremia exigua</name>
    <dbReference type="NCBI Taxonomy" id="749465"/>
    <lineage>
        <taxon>Eukaryota</taxon>
        <taxon>Fungi</taxon>
        <taxon>Dikarya</taxon>
        <taxon>Ascomycota</taxon>
        <taxon>Pezizomycotina</taxon>
        <taxon>Dothideomycetes</taxon>
        <taxon>Pleosporomycetidae</taxon>
        <taxon>Pleosporales</taxon>
        <taxon>Pleosporineae</taxon>
        <taxon>Didymellaceae</taxon>
        <taxon>Boeremia</taxon>
    </lineage>
</organism>
<evidence type="ECO:0000313" key="1">
    <source>
        <dbReference type="EMBL" id="KAJ8106930.1"/>
    </source>
</evidence>
<name>A0ACC2HVC2_9PLEO</name>
<protein>
    <submittedName>
        <fullName evidence="1">Uncharacterized protein</fullName>
    </submittedName>
</protein>
<keyword evidence="2" id="KW-1185">Reference proteome</keyword>
<accession>A0ACC2HVC2</accession>